<evidence type="ECO:0000256" key="6">
    <source>
        <dbReference type="ARBA" id="ARBA00022801"/>
    </source>
</evidence>
<keyword evidence="5 10" id="KW-0547">Nucleotide-binding</keyword>
<evidence type="ECO:0000256" key="2">
    <source>
        <dbReference type="ARBA" id="ARBA00022695"/>
    </source>
</evidence>
<dbReference type="InterPro" id="IPR014013">
    <property type="entry name" value="Helic_SF1/SF2_ATP-bd_DinG/Rad3"/>
</dbReference>
<keyword evidence="2" id="KW-0548">Nucleotidyltransferase</keyword>
<dbReference type="InterPro" id="IPR013520">
    <property type="entry name" value="Ribonucl_H"/>
</dbReference>
<evidence type="ECO:0000256" key="9">
    <source>
        <dbReference type="ARBA" id="ARBA00022932"/>
    </source>
</evidence>
<dbReference type="PANTHER" id="PTHR30231:SF41">
    <property type="entry name" value="DNA POLYMERASE III SUBUNIT EPSILON"/>
    <property type="match status" value="1"/>
</dbReference>
<evidence type="ECO:0000256" key="1">
    <source>
        <dbReference type="ARBA" id="ARBA00022679"/>
    </source>
</evidence>
<dbReference type="PROSITE" id="PS51192">
    <property type="entry name" value="HELICASE_ATP_BIND_1"/>
    <property type="match status" value="1"/>
</dbReference>
<dbReference type="Gene3D" id="3.40.50.300">
    <property type="entry name" value="P-loop containing nucleotide triphosphate hydrolases"/>
    <property type="match status" value="2"/>
</dbReference>
<keyword evidence="7 10" id="KW-0269">Exonuclease</keyword>
<sequence>MDLEATDAHSSENKIIQIGIALVENGEIVGNYTTDVNPHEPLLPRIQELTGLSDARLKKAPDFAQVADEVHNLLRDCVFVAHNAKFDYGLMWKSFQQLGIEFELPRVDTVELARVFYPTFDKYGMEALGEKLKLNHDHPHAAMSDALATAELLLKIQEKARQLPRMVLGEIINHSENLLYETAYFLKEQIEFTKIKPAGFELIHNIATKKSHIMKVRKNKSTTLSTDFVENLAQIGLNAREKQIELAKYMDASLSYPQTDFIEAPTGMGKTFAYLLPLLASGKKIVVSTPTKILQNQLMRDVAPVLIKKFGVRMAKIVGNQNYISIEKFSNILENNTDGKNFEIFKMKVLVWLTETTSGELDELSKVMTNDDYLSVIAYSADLQPKQLHYMQEFWPKAQEKAKHAQIKVVNHAYLIERLADYPESFLENRVLVVDEAQQLFETMEKLGQKSIRITDELLKIDGTESQLKKRLQESLVYQLNKKNLDLAKIRLDAEELGLSELTDLLSDKHAIVWKENDRLFASNNDFYNFAQLVPESTKLYMIGATLSLSDKNPSFPELLGFREYHFYKILGEKAKNQELIAMTDGPNVKNTSIIDYAHYTAEAIAELAELGFPIVVLFTSKMSLTFTAEKLSADGWNILAQDINGTAAQIKKKFDRGESRILLGLGSFWEGVDFEKQKKLILVLPKLPFSTPDDILTKKYAQKFANPFYEFNVPMATLKLKQAFGRVNRKAKQKSIVVLLDNRILGKSYAKKMRRNISEIVTLKKLDFKDTVSEILEFLI</sequence>
<comment type="similarity">
    <text evidence="10">Belongs to the helicase family. DinG subfamily. Type 2 sub-subfamily.</text>
</comment>
<dbReference type="FunFam" id="3.30.420.10:FF:000045">
    <property type="entry name" value="3'-5' exonuclease DinG"/>
    <property type="match status" value="1"/>
</dbReference>
<dbReference type="SMART" id="SM00479">
    <property type="entry name" value="EXOIII"/>
    <property type="match status" value="1"/>
</dbReference>
<evidence type="ECO:0000313" key="14">
    <source>
        <dbReference type="Proteomes" id="UP000218181"/>
    </source>
</evidence>
<gene>
    <name evidence="10" type="primary">dinG</name>
    <name evidence="13" type="ORF">RT41_GL001298</name>
</gene>
<evidence type="ECO:0000256" key="4">
    <source>
        <dbReference type="ARBA" id="ARBA00022722"/>
    </source>
</evidence>
<dbReference type="AlphaFoldDB" id="A0A2A5RM61"/>
<accession>A0A2A5RM61</accession>
<dbReference type="EMBL" id="JXJU01000004">
    <property type="protein sequence ID" value="PCS00411.1"/>
    <property type="molecule type" value="Genomic_DNA"/>
</dbReference>
<dbReference type="Gene3D" id="3.30.420.10">
    <property type="entry name" value="Ribonuclease H-like superfamily/Ribonuclease H"/>
    <property type="match status" value="1"/>
</dbReference>
<dbReference type="GO" id="GO:0005524">
    <property type="term" value="F:ATP binding"/>
    <property type="evidence" value="ECO:0007669"/>
    <property type="project" value="UniProtKB-KW"/>
</dbReference>
<dbReference type="GO" id="GO:0005829">
    <property type="term" value="C:cytosol"/>
    <property type="evidence" value="ECO:0007669"/>
    <property type="project" value="TreeGrafter"/>
</dbReference>
<dbReference type="SMART" id="SM00487">
    <property type="entry name" value="DEXDc"/>
    <property type="match status" value="1"/>
</dbReference>
<name>A0A2A5RM61_9LACT</name>
<dbReference type="Pfam" id="PF13307">
    <property type="entry name" value="Helicase_C_2"/>
    <property type="match status" value="1"/>
</dbReference>
<evidence type="ECO:0000256" key="10">
    <source>
        <dbReference type="RuleBase" id="RU364106"/>
    </source>
</evidence>
<evidence type="ECO:0000256" key="7">
    <source>
        <dbReference type="ARBA" id="ARBA00022839"/>
    </source>
</evidence>
<comment type="function">
    <text evidence="10">3'-5' exonuclease.</text>
</comment>
<keyword evidence="3" id="KW-0235">DNA replication</keyword>
<comment type="caution">
    <text evidence="13">The sequence shown here is derived from an EMBL/GenBank/DDBJ whole genome shotgun (WGS) entry which is preliminary data.</text>
</comment>
<dbReference type="CDD" id="cd06127">
    <property type="entry name" value="DEDDh"/>
    <property type="match status" value="1"/>
</dbReference>
<keyword evidence="13" id="KW-0347">Helicase</keyword>
<dbReference type="SUPFAM" id="SSF53098">
    <property type="entry name" value="Ribonuclease H-like"/>
    <property type="match status" value="1"/>
</dbReference>
<dbReference type="GO" id="GO:0003887">
    <property type="term" value="F:DNA-directed DNA polymerase activity"/>
    <property type="evidence" value="ECO:0007669"/>
    <property type="project" value="UniProtKB-KW"/>
</dbReference>
<dbReference type="InterPro" id="IPR006555">
    <property type="entry name" value="ATP-dep_Helicase_C"/>
</dbReference>
<keyword evidence="4 10" id="KW-0540">Nuclease</keyword>
<dbReference type="PROSITE" id="PS51193">
    <property type="entry name" value="HELICASE_ATP_BIND_2"/>
    <property type="match status" value="1"/>
</dbReference>
<keyword evidence="9" id="KW-0239">DNA-directed DNA polymerase</keyword>
<dbReference type="NCBIfam" id="TIGR00573">
    <property type="entry name" value="dnaq"/>
    <property type="match status" value="1"/>
</dbReference>
<evidence type="ECO:0000259" key="12">
    <source>
        <dbReference type="PROSITE" id="PS51193"/>
    </source>
</evidence>
<reference evidence="13 14" key="1">
    <citation type="submission" date="2014-12" db="EMBL/GenBank/DDBJ databases">
        <title>Draft genome sequences of 10 type strains of Lactococcus.</title>
        <authorList>
            <person name="Sun Z."/>
            <person name="Zhong Z."/>
            <person name="Liu W."/>
            <person name="Zhang W."/>
            <person name="Zhang H."/>
        </authorList>
    </citation>
    <scope>NUCLEOTIDE SEQUENCE [LARGE SCALE GENOMIC DNA]</scope>
    <source>
        <strain evidence="13 14">JCM 16395</strain>
    </source>
</reference>
<dbReference type="InterPro" id="IPR006310">
    <property type="entry name" value="DinG"/>
</dbReference>
<organism evidence="13 14">
    <name type="scientific">Lactococcus fujiensis JCM 16395</name>
    <dbReference type="NCBI Taxonomy" id="1291764"/>
    <lineage>
        <taxon>Bacteria</taxon>
        <taxon>Bacillati</taxon>
        <taxon>Bacillota</taxon>
        <taxon>Bacilli</taxon>
        <taxon>Lactobacillales</taxon>
        <taxon>Streptococcaceae</taxon>
        <taxon>Lactococcus</taxon>
    </lineage>
</organism>
<dbReference type="InterPro" id="IPR014001">
    <property type="entry name" value="Helicase_ATP-bd"/>
</dbReference>
<dbReference type="PANTHER" id="PTHR30231">
    <property type="entry name" value="DNA POLYMERASE III SUBUNIT EPSILON"/>
    <property type="match status" value="1"/>
</dbReference>
<dbReference type="NCBIfam" id="TIGR01407">
    <property type="entry name" value="dinG_rel"/>
    <property type="match status" value="1"/>
</dbReference>
<dbReference type="InterPro" id="IPR011545">
    <property type="entry name" value="DEAD/DEAH_box_helicase_dom"/>
</dbReference>
<evidence type="ECO:0000256" key="8">
    <source>
        <dbReference type="ARBA" id="ARBA00022840"/>
    </source>
</evidence>
<feature type="domain" description="Helicase ATP-binding" evidence="11">
    <location>
        <begin position="251"/>
        <end position="401"/>
    </location>
</feature>
<dbReference type="GO" id="GO:0004386">
    <property type="term" value="F:helicase activity"/>
    <property type="evidence" value="ECO:0007669"/>
    <property type="project" value="UniProtKB-KW"/>
</dbReference>
<keyword evidence="8 10" id="KW-0067">ATP-binding</keyword>
<feature type="domain" description="Helicase ATP-binding" evidence="12">
    <location>
        <begin position="229"/>
        <end position="494"/>
    </location>
</feature>
<dbReference type="EC" id="3.1.-.-" evidence="10"/>
<dbReference type="InterPro" id="IPR006054">
    <property type="entry name" value="DnaQ"/>
</dbReference>
<dbReference type="InterPro" id="IPR027417">
    <property type="entry name" value="P-loop_NTPase"/>
</dbReference>
<dbReference type="SUPFAM" id="SSF52540">
    <property type="entry name" value="P-loop containing nucleoside triphosphate hydrolases"/>
    <property type="match status" value="1"/>
</dbReference>
<evidence type="ECO:0000256" key="5">
    <source>
        <dbReference type="ARBA" id="ARBA00022741"/>
    </source>
</evidence>
<dbReference type="Proteomes" id="UP000218181">
    <property type="component" value="Unassembled WGS sequence"/>
</dbReference>
<keyword evidence="1" id="KW-0808">Transferase</keyword>
<dbReference type="GO" id="GO:0016818">
    <property type="term" value="F:hydrolase activity, acting on acid anhydrides, in phosphorus-containing anhydrides"/>
    <property type="evidence" value="ECO:0007669"/>
    <property type="project" value="InterPro"/>
</dbReference>
<dbReference type="GO" id="GO:0003677">
    <property type="term" value="F:DNA binding"/>
    <property type="evidence" value="ECO:0007669"/>
    <property type="project" value="InterPro"/>
</dbReference>
<keyword evidence="14" id="KW-1185">Reference proteome</keyword>
<evidence type="ECO:0000256" key="3">
    <source>
        <dbReference type="ARBA" id="ARBA00022705"/>
    </source>
</evidence>
<dbReference type="InterPro" id="IPR012337">
    <property type="entry name" value="RNaseH-like_sf"/>
</dbReference>
<dbReference type="GO" id="GO:0045004">
    <property type="term" value="P:DNA replication proofreading"/>
    <property type="evidence" value="ECO:0007669"/>
    <property type="project" value="TreeGrafter"/>
</dbReference>
<dbReference type="GO" id="GO:0008408">
    <property type="term" value="F:3'-5' exonuclease activity"/>
    <property type="evidence" value="ECO:0007669"/>
    <property type="project" value="InterPro"/>
</dbReference>
<evidence type="ECO:0000313" key="13">
    <source>
        <dbReference type="EMBL" id="PCS00411.1"/>
    </source>
</evidence>
<dbReference type="SMART" id="SM00491">
    <property type="entry name" value="HELICc2"/>
    <property type="match status" value="1"/>
</dbReference>
<keyword evidence="6 10" id="KW-0378">Hydrolase</keyword>
<dbReference type="Pfam" id="PF00929">
    <property type="entry name" value="RNase_T"/>
    <property type="match status" value="1"/>
</dbReference>
<dbReference type="Pfam" id="PF00270">
    <property type="entry name" value="DEAD"/>
    <property type="match status" value="1"/>
</dbReference>
<dbReference type="InterPro" id="IPR036397">
    <property type="entry name" value="RNaseH_sf"/>
</dbReference>
<proteinExistence type="inferred from homology"/>
<protein>
    <recommendedName>
        <fullName evidence="10">3'-5' exonuclease DinG</fullName>
        <ecNumber evidence="10">3.1.-.-</ecNumber>
    </recommendedName>
</protein>
<dbReference type="STRING" id="1291764.GCA_001311235_02004"/>
<evidence type="ECO:0000259" key="11">
    <source>
        <dbReference type="PROSITE" id="PS51192"/>
    </source>
</evidence>